<protein>
    <submittedName>
        <fullName evidence="1">Uncharacterized protein</fullName>
    </submittedName>
</protein>
<sequence>MKRPLFRTPFGAGSTVTDISWVPYIMTIFY</sequence>
<evidence type="ECO:0000313" key="1">
    <source>
        <dbReference type="EMBL" id="CDW35706.1"/>
    </source>
</evidence>
<name>A0A0K2UDB4_LEPSM</name>
<proteinExistence type="predicted"/>
<reference evidence="1" key="1">
    <citation type="submission" date="2014-05" db="EMBL/GenBank/DDBJ databases">
        <authorList>
            <person name="Chronopoulou M."/>
        </authorList>
    </citation>
    <scope>NUCLEOTIDE SEQUENCE</scope>
    <source>
        <tissue evidence="1">Whole organism</tissue>
    </source>
</reference>
<dbReference type="EMBL" id="HACA01018345">
    <property type="protein sequence ID" value="CDW35706.1"/>
    <property type="molecule type" value="Transcribed_RNA"/>
</dbReference>
<organism evidence="1">
    <name type="scientific">Lepeophtheirus salmonis</name>
    <name type="common">Salmon louse</name>
    <name type="synonym">Caligus salmonis</name>
    <dbReference type="NCBI Taxonomy" id="72036"/>
    <lineage>
        <taxon>Eukaryota</taxon>
        <taxon>Metazoa</taxon>
        <taxon>Ecdysozoa</taxon>
        <taxon>Arthropoda</taxon>
        <taxon>Crustacea</taxon>
        <taxon>Multicrustacea</taxon>
        <taxon>Hexanauplia</taxon>
        <taxon>Copepoda</taxon>
        <taxon>Siphonostomatoida</taxon>
        <taxon>Caligidae</taxon>
        <taxon>Lepeophtheirus</taxon>
    </lineage>
</organism>
<dbReference type="AlphaFoldDB" id="A0A0K2UDB4"/>
<accession>A0A0K2UDB4</accession>